<accession>A0ABR4ES32</accession>
<reference evidence="1 2" key="1">
    <citation type="submission" date="2024-03" db="EMBL/GenBank/DDBJ databases">
        <title>A high-quality draft genome sequence of Diaporthe vaccinii, a causative agent of upright dieback and viscid rot disease in cranberry plants.</title>
        <authorList>
            <person name="Sarrasin M."/>
            <person name="Lang B.F."/>
            <person name="Burger G."/>
        </authorList>
    </citation>
    <scope>NUCLEOTIDE SEQUENCE [LARGE SCALE GENOMIC DNA]</scope>
    <source>
        <strain evidence="1 2">IS7</strain>
    </source>
</reference>
<protein>
    <submittedName>
        <fullName evidence="1">Uncharacterized protein</fullName>
    </submittedName>
</protein>
<proteinExistence type="predicted"/>
<sequence>MPASGYTRKAIHTLATCTRVAEPHTARPPVLNSVLNFNHLTLILTLTHPRFDLDAETKLPTAIPSP</sequence>
<evidence type="ECO:0000313" key="1">
    <source>
        <dbReference type="EMBL" id="KAL2285249.1"/>
    </source>
</evidence>
<evidence type="ECO:0000313" key="2">
    <source>
        <dbReference type="Proteomes" id="UP001600888"/>
    </source>
</evidence>
<dbReference type="EMBL" id="JBAWTH010000032">
    <property type="protein sequence ID" value="KAL2285249.1"/>
    <property type="molecule type" value="Genomic_DNA"/>
</dbReference>
<comment type="caution">
    <text evidence="1">The sequence shown here is derived from an EMBL/GenBank/DDBJ whole genome shotgun (WGS) entry which is preliminary data.</text>
</comment>
<name>A0ABR4ES32_9PEZI</name>
<gene>
    <name evidence="1" type="ORF">FJTKL_08453</name>
</gene>
<organism evidence="1 2">
    <name type="scientific">Diaporthe vaccinii</name>
    <dbReference type="NCBI Taxonomy" id="105482"/>
    <lineage>
        <taxon>Eukaryota</taxon>
        <taxon>Fungi</taxon>
        <taxon>Dikarya</taxon>
        <taxon>Ascomycota</taxon>
        <taxon>Pezizomycotina</taxon>
        <taxon>Sordariomycetes</taxon>
        <taxon>Sordariomycetidae</taxon>
        <taxon>Diaporthales</taxon>
        <taxon>Diaporthaceae</taxon>
        <taxon>Diaporthe</taxon>
        <taxon>Diaporthe eres species complex</taxon>
    </lineage>
</organism>
<keyword evidence="2" id="KW-1185">Reference proteome</keyword>
<dbReference type="Proteomes" id="UP001600888">
    <property type="component" value="Unassembled WGS sequence"/>
</dbReference>